<dbReference type="InterPro" id="IPR002490">
    <property type="entry name" value="V-ATPase_116kDa_su"/>
</dbReference>
<keyword evidence="4 9" id="KW-0812">Transmembrane</keyword>
<dbReference type="PIRSF" id="PIRSF001293">
    <property type="entry name" value="ATP6V0A1"/>
    <property type="match status" value="1"/>
</dbReference>
<gene>
    <name evidence="11" type="primary">ATP6V0A2</name>
</gene>
<name>A0AAX7SXK8_ASTCA</name>
<evidence type="ECO:0000256" key="7">
    <source>
        <dbReference type="ARBA" id="ARBA00023065"/>
    </source>
</evidence>
<evidence type="ECO:0000256" key="9">
    <source>
        <dbReference type="RuleBase" id="RU361189"/>
    </source>
</evidence>
<reference evidence="11" key="2">
    <citation type="submission" date="2025-08" db="UniProtKB">
        <authorList>
            <consortium name="Ensembl"/>
        </authorList>
    </citation>
    <scope>IDENTIFICATION</scope>
</reference>
<reference evidence="11" key="3">
    <citation type="submission" date="2025-09" db="UniProtKB">
        <authorList>
            <consortium name="Ensembl"/>
        </authorList>
    </citation>
    <scope>IDENTIFICATION</scope>
</reference>
<dbReference type="GO" id="GO:0005886">
    <property type="term" value="C:plasma membrane"/>
    <property type="evidence" value="ECO:0007669"/>
    <property type="project" value="TreeGrafter"/>
</dbReference>
<feature type="coiled-coil region" evidence="10">
    <location>
        <begin position="96"/>
        <end position="123"/>
    </location>
</feature>
<evidence type="ECO:0000313" key="11">
    <source>
        <dbReference type="Ensembl" id="ENSACLP00000048600.1"/>
    </source>
</evidence>
<keyword evidence="10" id="KW-0175">Coiled coil</keyword>
<feature type="transmembrane region" description="Helical" evidence="9">
    <location>
        <begin position="758"/>
        <end position="781"/>
    </location>
</feature>
<evidence type="ECO:0000256" key="1">
    <source>
        <dbReference type="ARBA" id="ARBA00004141"/>
    </source>
</evidence>
<dbReference type="GO" id="GO:0000220">
    <property type="term" value="C:vacuolar proton-transporting V-type ATPase, V0 domain"/>
    <property type="evidence" value="ECO:0007669"/>
    <property type="project" value="InterPro"/>
</dbReference>
<dbReference type="GO" id="GO:0046961">
    <property type="term" value="F:proton-transporting ATPase activity, rotational mechanism"/>
    <property type="evidence" value="ECO:0007669"/>
    <property type="project" value="InterPro"/>
</dbReference>
<keyword evidence="3 9" id="KW-0813">Transport</keyword>
<feature type="transmembrane region" description="Helical" evidence="9">
    <location>
        <begin position="439"/>
        <end position="457"/>
    </location>
</feature>
<evidence type="ECO:0000256" key="10">
    <source>
        <dbReference type="SAM" id="Coils"/>
    </source>
</evidence>
<keyword evidence="6 9" id="KW-1133">Transmembrane helix</keyword>
<feature type="transmembrane region" description="Helical" evidence="9">
    <location>
        <begin position="625"/>
        <end position="647"/>
    </location>
</feature>
<keyword evidence="7 9" id="KW-0406">Ion transport</keyword>
<evidence type="ECO:0000256" key="5">
    <source>
        <dbReference type="ARBA" id="ARBA00022781"/>
    </source>
</evidence>
<dbReference type="Proteomes" id="UP000265100">
    <property type="component" value="Chromosome 12"/>
</dbReference>
<accession>A0AAX7SXK8</accession>
<dbReference type="InterPro" id="IPR026028">
    <property type="entry name" value="V-type_ATPase_116kDa_su_euka"/>
</dbReference>
<dbReference type="PANTHER" id="PTHR11629:SF22">
    <property type="entry name" value="V-TYPE PROTON ATPASE 116 KDA SUBUNIT A 2"/>
    <property type="match status" value="1"/>
</dbReference>
<dbReference type="Ensembl" id="ENSACLT00000051262.1">
    <property type="protein sequence ID" value="ENSACLP00000048600.1"/>
    <property type="gene ID" value="ENSACLG00000025635.2"/>
</dbReference>
<comment type="subcellular location">
    <subcellularLocation>
        <location evidence="1">Membrane</location>
        <topology evidence="1">Multi-pass membrane protein</topology>
    </subcellularLocation>
</comment>
<organism evidence="11 12">
    <name type="scientific">Astatotilapia calliptera</name>
    <name type="common">Eastern happy</name>
    <name type="synonym">Chromis callipterus</name>
    <dbReference type="NCBI Taxonomy" id="8154"/>
    <lineage>
        <taxon>Eukaryota</taxon>
        <taxon>Metazoa</taxon>
        <taxon>Chordata</taxon>
        <taxon>Craniata</taxon>
        <taxon>Vertebrata</taxon>
        <taxon>Euteleostomi</taxon>
        <taxon>Actinopterygii</taxon>
        <taxon>Neopterygii</taxon>
        <taxon>Teleostei</taxon>
        <taxon>Neoteleostei</taxon>
        <taxon>Acanthomorphata</taxon>
        <taxon>Ovalentaria</taxon>
        <taxon>Cichlomorphae</taxon>
        <taxon>Cichliformes</taxon>
        <taxon>Cichlidae</taxon>
        <taxon>African cichlids</taxon>
        <taxon>Pseudocrenilabrinae</taxon>
        <taxon>Haplochromini</taxon>
        <taxon>Astatotilapia</taxon>
    </lineage>
</organism>
<feature type="transmembrane region" description="Helical" evidence="9">
    <location>
        <begin position="530"/>
        <end position="548"/>
    </location>
</feature>
<evidence type="ECO:0000256" key="6">
    <source>
        <dbReference type="ARBA" id="ARBA00022989"/>
    </source>
</evidence>
<dbReference type="Pfam" id="PF01496">
    <property type="entry name" value="V_ATPase_I"/>
    <property type="match status" value="1"/>
</dbReference>
<dbReference type="GeneTree" id="ENSGT00950000182881"/>
<evidence type="ECO:0000256" key="2">
    <source>
        <dbReference type="ARBA" id="ARBA00009904"/>
    </source>
</evidence>
<feature type="transmembrane region" description="Helical" evidence="9">
    <location>
        <begin position="560"/>
        <end position="579"/>
    </location>
</feature>
<dbReference type="AlphaFoldDB" id="A0AAX7SXK8"/>
<sequence length="828" mass="95118">MASLLRGEEMCLAQLFLQSGSAYDCISELGELGLAEFRDLNPTVNAFQRKYVNEIKKCEEMERILGKEIKKADISLPETDVNPAAPLPKHVMTIMLQRLEMELGEVTRNKEKLQRNLLELTEYTHMLRITRNFVQRNAEVSVCVGSPLEKPTFSLRCHIVFLSWLRNYFISGLIQRVKIEAFERMLWRVCKGYTILSYAEVEEYLEDPDTGEPTKSVVFLISYWGDQIGQKVKKICDCYHCHLYPYPSNNEERDDVVEGLRTRIQDLKTVLHRTEDYLRQVLIKASESVYIWVVQVKKMKAIYYVLNLCSFDVTNKCLIAEVWCPVSDIPALRRRKSGATVPSFVNRIPTTDTPPTLIRTNKFTSGFQNIVDSYGVGSYREVNPAPFTIITFPFLFAVMFGDLGHGILMALFAFWMVLYENHRKFKNTRNEILNTFFEGRYIILMMGLFSIYTGLIYNDCFSKSLNIFGSGWSVLPMFKGNNSVLCKNCQLTLDPHTPGVFKGPYPLGIDPIWNLATNRLTFLNSYKMKMSVIFGVIHMSFGVILSTYNHLYFRKKYNLYLVFIPELVFMLSLFGYLVFMIFYKWLAFSSVDAPSILIHFINMFIMQDDSSLKPLYPGQNGLQIFLVIIAVLSVPVLLLGKPIYLYWLKNGSHRLGYERVRRSSDEDLCLMRAHDMEEGSSHSDLSTSEDHHSEEVSVFDFAEEILHQSIHTIEYCLGCISNTASYLRLWALSLAHAQLSEVLWAMVMRIGLRMDTKLGVVVLVPLFGLFAVLTVSILLVMEGLSAFLHALRLHWVEFQNKFYSGTGVKFCPFSFSLLPSCFEQDGLL</sequence>
<evidence type="ECO:0000256" key="4">
    <source>
        <dbReference type="ARBA" id="ARBA00022692"/>
    </source>
</evidence>
<reference evidence="11" key="1">
    <citation type="submission" date="2018-05" db="EMBL/GenBank/DDBJ databases">
        <authorList>
            <person name="Datahose"/>
        </authorList>
    </citation>
    <scope>NUCLEOTIDE SEQUENCE</scope>
</reference>
<dbReference type="GO" id="GO:0007035">
    <property type="term" value="P:vacuolar acidification"/>
    <property type="evidence" value="ECO:0007669"/>
    <property type="project" value="TreeGrafter"/>
</dbReference>
<dbReference type="PANTHER" id="PTHR11629">
    <property type="entry name" value="VACUOLAR PROTON ATPASES"/>
    <property type="match status" value="1"/>
</dbReference>
<proteinExistence type="inferred from homology"/>
<feature type="transmembrane region" description="Helical" evidence="9">
    <location>
        <begin position="394"/>
        <end position="418"/>
    </location>
</feature>
<comment type="function">
    <text evidence="9">Essential component of the vacuolar proton pump (V-ATPase), a multimeric enzyme that catalyzes the translocation of protons across the membranes. Required for assembly and activity of the V-ATPase.</text>
</comment>
<keyword evidence="5 9" id="KW-0375">Hydrogen ion transport</keyword>
<keyword evidence="8 9" id="KW-0472">Membrane</keyword>
<evidence type="ECO:0000313" key="12">
    <source>
        <dbReference type="Proteomes" id="UP000265100"/>
    </source>
</evidence>
<comment type="similarity">
    <text evidence="2 9">Belongs to the V-ATPase 116 kDa subunit family.</text>
</comment>
<dbReference type="GO" id="GO:0051117">
    <property type="term" value="F:ATPase binding"/>
    <property type="evidence" value="ECO:0007669"/>
    <property type="project" value="TreeGrafter"/>
</dbReference>
<keyword evidence="12" id="KW-1185">Reference proteome</keyword>
<evidence type="ECO:0000256" key="8">
    <source>
        <dbReference type="ARBA" id="ARBA00023136"/>
    </source>
</evidence>
<evidence type="ECO:0000256" key="3">
    <source>
        <dbReference type="ARBA" id="ARBA00022448"/>
    </source>
</evidence>
<protein>
    <recommendedName>
        <fullName evidence="9">V-type proton ATPase subunit a</fullName>
    </recommendedName>
</protein>